<dbReference type="GO" id="GO:0008270">
    <property type="term" value="F:zinc ion binding"/>
    <property type="evidence" value="ECO:0007669"/>
    <property type="project" value="InterPro"/>
</dbReference>
<dbReference type="InterPro" id="IPR036291">
    <property type="entry name" value="NAD(P)-bd_dom_sf"/>
</dbReference>
<dbReference type="Gene3D" id="3.40.50.720">
    <property type="entry name" value="NAD(P)-binding Rossmann-like Domain"/>
    <property type="match status" value="1"/>
</dbReference>
<keyword evidence="3 6" id="KW-0479">Metal-binding</keyword>
<dbReference type="InterPro" id="IPR020843">
    <property type="entry name" value="ER"/>
</dbReference>
<dbReference type="InterPro" id="IPR002328">
    <property type="entry name" value="ADH_Zn_CS"/>
</dbReference>
<evidence type="ECO:0000313" key="9">
    <source>
        <dbReference type="Proteomes" id="UP000186221"/>
    </source>
</evidence>
<dbReference type="CDD" id="cd08232">
    <property type="entry name" value="idonate-5-DH"/>
    <property type="match status" value="1"/>
</dbReference>
<dbReference type="SUPFAM" id="SSF50129">
    <property type="entry name" value="GroES-like"/>
    <property type="match status" value="1"/>
</dbReference>
<dbReference type="PANTHER" id="PTHR43161">
    <property type="entry name" value="SORBITOL DEHYDROGENASE"/>
    <property type="match status" value="1"/>
</dbReference>
<dbReference type="PROSITE" id="PS00059">
    <property type="entry name" value="ADH_ZINC"/>
    <property type="match status" value="1"/>
</dbReference>
<dbReference type="RefSeq" id="WP_076483111.1">
    <property type="nucleotide sequence ID" value="NZ_FTOG01000001.1"/>
</dbReference>
<dbReference type="Gene3D" id="3.90.180.10">
    <property type="entry name" value="Medium-chain alcohol dehydrogenases, catalytic domain"/>
    <property type="match status" value="1"/>
</dbReference>
<evidence type="ECO:0000256" key="4">
    <source>
        <dbReference type="ARBA" id="ARBA00022833"/>
    </source>
</evidence>
<evidence type="ECO:0000256" key="2">
    <source>
        <dbReference type="ARBA" id="ARBA00008072"/>
    </source>
</evidence>
<evidence type="ECO:0000259" key="7">
    <source>
        <dbReference type="SMART" id="SM00829"/>
    </source>
</evidence>
<dbReference type="EMBL" id="FTOG01000001">
    <property type="protein sequence ID" value="SIS42045.1"/>
    <property type="molecule type" value="Genomic_DNA"/>
</dbReference>
<comment type="cofactor">
    <cofactor evidence="1 6">
        <name>Zn(2+)</name>
        <dbReference type="ChEBI" id="CHEBI:29105"/>
    </cofactor>
</comment>
<protein>
    <submittedName>
        <fullName evidence="8">L-idonate 5-dehydrogenase</fullName>
    </submittedName>
</protein>
<dbReference type="AlphaFoldDB" id="A0A1N7IY77"/>
<dbReference type="InterPro" id="IPR011032">
    <property type="entry name" value="GroES-like_sf"/>
</dbReference>
<dbReference type="SMART" id="SM00829">
    <property type="entry name" value="PKS_ER"/>
    <property type="match status" value="1"/>
</dbReference>
<dbReference type="PANTHER" id="PTHR43161:SF9">
    <property type="entry name" value="SORBITOL DEHYDROGENASE"/>
    <property type="match status" value="1"/>
</dbReference>
<sequence length="354" mass="37382">MTQALNRIVRLHGQNDLRLETEPMPTPGPGMVMVAIGAVGFCGSDLHYHSEGGIGTIRVREPIILGHEAAGTIVALGEGVPGLAEGDVVALNPSHPCGECEFCAKGQHQHCLNMRFKGSAMFLPHEQGFMRDRVVIGAAQCHKIAQGVPVTEAALAEPLAVCRRAITRALEVAGDLTDKRVLVTGAGPIGVLCVALARHFGAREIVVTDLHDATLEVARQVGATQVINVAREAEALAPWGENKGQFDLAFECSAAQPALRSAIASVRPLGTIVQVGVMGDTPVPFNMLVAKELNVIGTHRFDAEFAQAVELINSRALNLAPVVTQVFDGAEALEAIKVAADRSCAVKVQLVFTP</sequence>
<evidence type="ECO:0000256" key="1">
    <source>
        <dbReference type="ARBA" id="ARBA00001947"/>
    </source>
</evidence>
<proteinExistence type="inferred from homology"/>
<accession>A0A1N7IY77</accession>
<dbReference type="Pfam" id="PF00107">
    <property type="entry name" value="ADH_zinc_N"/>
    <property type="match status" value="1"/>
</dbReference>
<dbReference type="Proteomes" id="UP000186221">
    <property type="component" value="Unassembled WGS sequence"/>
</dbReference>
<gene>
    <name evidence="8" type="ORF">SAMN05421580_101129</name>
</gene>
<feature type="domain" description="Enoyl reductase (ER)" evidence="7">
    <location>
        <begin position="13"/>
        <end position="350"/>
    </location>
</feature>
<keyword evidence="9" id="KW-1185">Reference proteome</keyword>
<organism evidence="8 9">
    <name type="scientific">Rhodobacter aestuarii</name>
    <dbReference type="NCBI Taxonomy" id="453582"/>
    <lineage>
        <taxon>Bacteria</taxon>
        <taxon>Pseudomonadati</taxon>
        <taxon>Pseudomonadota</taxon>
        <taxon>Alphaproteobacteria</taxon>
        <taxon>Rhodobacterales</taxon>
        <taxon>Rhodobacter group</taxon>
        <taxon>Rhodobacter</taxon>
    </lineage>
</organism>
<keyword evidence="4 6" id="KW-0862">Zinc</keyword>
<dbReference type="GO" id="GO:0016616">
    <property type="term" value="F:oxidoreductase activity, acting on the CH-OH group of donors, NAD or NADP as acceptor"/>
    <property type="evidence" value="ECO:0007669"/>
    <property type="project" value="UniProtKB-ARBA"/>
</dbReference>
<dbReference type="InterPro" id="IPR013154">
    <property type="entry name" value="ADH-like_N"/>
</dbReference>
<evidence type="ECO:0000313" key="8">
    <source>
        <dbReference type="EMBL" id="SIS42045.1"/>
    </source>
</evidence>
<keyword evidence="5" id="KW-0560">Oxidoreductase</keyword>
<evidence type="ECO:0000256" key="3">
    <source>
        <dbReference type="ARBA" id="ARBA00022723"/>
    </source>
</evidence>
<dbReference type="SUPFAM" id="SSF51735">
    <property type="entry name" value="NAD(P)-binding Rossmann-fold domains"/>
    <property type="match status" value="1"/>
</dbReference>
<dbReference type="InterPro" id="IPR013149">
    <property type="entry name" value="ADH-like_C"/>
</dbReference>
<dbReference type="OrthoDB" id="9809185at2"/>
<dbReference type="Pfam" id="PF08240">
    <property type="entry name" value="ADH_N"/>
    <property type="match status" value="1"/>
</dbReference>
<dbReference type="STRING" id="453582.SAMN05421580_101129"/>
<evidence type="ECO:0000256" key="6">
    <source>
        <dbReference type="RuleBase" id="RU361277"/>
    </source>
</evidence>
<name>A0A1N7IY77_9RHOB</name>
<evidence type="ECO:0000256" key="5">
    <source>
        <dbReference type="ARBA" id="ARBA00023002"/>
    </source>
</evidence>
<reference evidence="9" key="1">
    <citation type="submission" date="2017-01" db="EMBL/GenBank/DDBJ databases">
        <authorList>
            <person name="Varghese N."/>
            <person name="Submissions S."/>
        </authorList>
    </citation>
    <scope>NUCLEOTIDE SEQUENCE [LARGE SCALE GENOMIC DNA]</scope>
    <source>
        <strain evidence="9">DSM 19945</strain>
    </source>
</reference>
<comment type="similarity">
    <text evidence="2 6">Belongs to the zinc-containing alcohol dehydrogenase family.</text>
</comment>